<evidence type="ECO:0000259" key="1">
    <source>
        <dbReference type="Pfam" id="PF13456"/>
    </source>
</evidence>
<dbReference type="SUPFAM" id="SSF53098">
    <property type="entry name" value="Ribonuclease H-like"/>
    <property type="match status" value="1"/>
</dbReference>
<dbReference type="InterPro" id="IPR002156">
    <property type="entry name" value="RNaseH_domain"/>
</dbReference>
<comment type="caution">
    <text evidence="2">The sequence shown here is derived from an EMBL/GenBank/DDBJ whole genome shotgun (WGS) entry which is preliminary data.</text>
</comment>
<dbReference type="GO" id="GO:0003676">
    <property type="term" value="F:nucleic acid binding"/>
    <property type="evidence" value="ECO:0007669"/>
    <property type="project" value="InterPro"/>
</dbReference>
<sequence>MASCTYPWENISYPTMAEARACLQAIIMVEEMSFQDICVEGDMLTVIRKLIAAVEDRSCIRSLIQEINGRTPKLRSLQFKYVPRKANKMAHGLALEGRKYEGPRYWMEKVPRTVERLVNSDRNSDDDER</sequence>
<dbReference type="Gene3D" id="3.30.420.10">
    <property type="entry name" value="Ribonuclease H-like superfamily/Ribonuclease H"/>
    <property type="match status" value="1"/>
</dbReference>
<dbReference type="OrthoDB" id="1748820at2759"/>
<dbReference type="PANTHER" id="PTHR47074">
    <property type="entry name" value="BNAC02G40300D PROTEIN"/>
    <property type="match status" value="1"/>
</dbReference>
<dbReference type="Pfam" id="PF13456">
    <property type="entry name" value="RVT_3"/>
    <property type="match status" value="1"/>
</dbReference>
<dbReference type="GO" id="GO:0004523">
    <property type="term" value="F:RNA-DNA hybrid ribonuclease activity"/>
    <property type="evidence" value="ECO:0007669"/>
    <property type="project" value="InterPro"/>
</dbReference>
<dbReference type="AlphaFoldDB" id="A0A7J8WFF6"/>
<dbReference type="InterPro" id="IPR052929">
    <property type="entry name" value="RNase_H-like_EbsB-rel"/>
</dbReference>
<dbReference type="InterPro" id="IPR036397">
    <property type="entry name" value="RNaseH_sf"/>
</dbReference>
<name>A0A7J8WFF6_9ROSI</name>
<proteinExistence type="predicted"/>
<dbReference type="PANTHER" id="PTHR47074:SF61">
    <property type="entry name" value="RNASE H TYPE-1 DOMAIN-CONTAINING PROTEIN"/>
    <property type="match status" value="1"/>
</dbReference>
<gene>
    <name evidence="2" type="ORF">Goklo_007290</name>
</gene>
<dbReference type="Proteomes" id="UP000593573">
    <property type="component" value="Unassembled WGS sequence"/>
</dbReference>
<accession>A0A7J8WFF6</accession>
<dbReference type="InterPro" id="IPR012337">
    <property type="entry name" value="RNaseH-like_sf"/>
</dbReference>
<reference evidence="2 3" key="1">
    <citation type="journal article" date="2019" name="Genome Biol. Evol.">
        <title>Insights into the evolution of the New World diploid cottons (Gossypium, subgenus Houzingenia) based on genome sequencing.</title>
        <authorList>
            <person name="Grover C.E."/>
            <person name="Arick M.A. 2nd"/>
            <person name="Thrash A."/>
            <person name="Conover J.L."/>
            <person name="Sanders W.S."/>
            <person name="Peterson D.G."/>
            <person name="Frelichowski J.E."/>
            <person name="Scheffler J.A."/>
            <person name="Scheffler B.E."/>
            <person name="Wendel J.F."/>
        </authorList>
    </citation>
    <scope>NUCLEOTIDE SEQUENCE [LARGE SCALE GENOMIC DNA]</scope>
    <source>
        <strain evidence="2">57</strain>
        <tissue evidence="2">Leaf</tissue>
    </source>
</reference>
<evidence type="ECO:0000313" key="2">
    <source>
        <dbReference type="EMBL" id="MBA0673600.1"/>
    </source>
</evidence>
<protein>
    <recommendedName>
        <fullName evidence="1">RNase H type-1 domain-containing protein</fullName>
    </recommendedName>
</protein>
<evidence type="ECO:0000313" key="3">
    <source>
        <dbReference type="Proteomes" id="UP000593573"/>
    </source>
</evidence>
<feature type="domain" description="RNase H type-1" evidence="1">
    <location>
        <begin position="9"/>
        <end position="94"/>
    </location>
</feature>
<keyword evidence="3" id="KW-1185">Reference proteome</keyword>
<organism evidence="2 3">
    <name type="scientific">Gossypium klotzschianum</name>
    <dbReference type="NCBI Taxonomy" id="34286"/>
    <lineage>
        <taxon>Eukaryota</taxon>
        <taxon>Viridiplantae</taxon>
        <taxon>Streptophyta</taxon>
        <taxon>Embryophyta</taxon>
        <taxon>Tracheophyta</taxon>
        <taxon>Spermatophyta</taxon>
        <taxon>Magnoliopsida</taxon>
        <taxon>eudicotyledons</taxon>
        <taxon>Gunneridae</taxon>
        <taxon>Pentapetalae</taxon>
        <taxon>rosids</taxon>
        <taxon>malvids</taxon>
        <taxon>Malvales</taxon>
        <taxon>Malvaceae</taxon>
        <taxon>Malvoideae</taxon>
        <taxon>Gossypium</taxon>
    </lineage>
</organism>
<dbReference type="EMBL" id="JABFAB010254649">
    <property type="protein sequence ID" value="MBA0673600.1"/>
    <property type="molecule type" value="Genomic_DNA"/>
</dbReference>
<dbReference type="InterPro" id="IPR044730">
    <property type="entry name" value="RNase_H-like_dom_plant"/>
</dbReference>
<dbReference type="CDD" id="cd06222">
    <property type="entry name" value="RNase_H_like"/>
    <property type="match status" value="1"/>
</dbReference>